<dbReference type="PANTHER" id="PTHR42756">
    <property type="entry name" value="TRANSCRIPTIONAL REGULATOR, MARR"/>
    <property type="match status" value="1"/>
</dbReference>
<comment type="caution">
    <text evidence="6">The sequence shown here is derived from an EMBL/GenBank/DDBJ whole genome shotgun (WGS) entry which is preliminary data.</text>
</comment>
<protein>
    <submittedName>
        <fullName evidence="5 6">MarR family transcriptional regulator</fullName>
    </submittedName>
</protein>
<dbReference type="SUPFAM" id="SSF46785">
    <property type="entry name" value="Winged helix' DNA-binding domain"/>
    <property type="match status" value="1"/>
</dbReference>
<accession>A0A1Q9AAD9</accession>
<proteinExistence type="predicted"/>
<sequence length="148" mass="16883">MPQNPTLGFLLHDVARLLRKRFEQRTRDIGLTRTQWQTLVYLARLEGASQKQLAEMMEVEPITLARVADKLCEKGLIERRPDETDRRINRLHLTDLSRPLISELHARGDATRAEALEGISAEDLARFFEILLAMKTNLVGACRSTACE</sequence>
<reference evidence="6 7" key="1">
    <citation type="submission" date="2016-09" db="EMBL/GenBank/DDBJ databases">
        <title>Rhizobium oryziradicis sp. nov., isolated from the root of rice.</title>
        <authorList>
            <person name="Zhao J."/>
            <person name="Zhang X."/>
        </authorList>
    </citation>
    <scope>NUCLEOTIDE SEQUENCE [LARGE SCALE GENOMIC DNA]</scope>
    <source>
        <strain evidence="6 7">14971</strain>
    </source>
</reference>
<dbReference type="OrthoDB" id="582199at2"/>
<dbReference type="SMART" id="SM00347">
    <property type="entry name" value="HTH_MARR"/>
    <property type="match status" value="1"/>
</dbReference>
<evidence type="ECO:0000313" key="7">
    <source>
        <dbReference type="Proteomes" id="UP000185598"/>
    </source>
</evidence>
<evidence type="ECO:0000256" key="2">
    <source>
        <dbReference type="ARBA" id="ARBA00023125"/>
    </source>
</evidence>
<dbReference type="PANTHER" id="PTHR42756:SF1">
    <property type="entry name" value="TRANSCRIPTIONAL REPRESSOR OF EMRAB OPERON"/>
    <property type="match status" value="1"/>
</dbReference>
<keyword evidence="2 5" id="KW-0238">DNA-binding</keyword>
<dbReference type="EMBL" id="MKIN01000018">
    <property type="protein sequence ID" value="OLP51825.1"/>
    <property type="molecule type" value="Genomic_DNA"/>
</dbReference>
<dbReference type="PRINTS" id="PR00598">
    <property type="entry name" value="HTHMARR"/>
</dbReference>
<evidence type="ECO:0000259" key="4">
    <source>
        <dbReference type="PROSITE" id="PS50995"/>
    </source>
</evidence>
<dbReference type="GO" id="GO:0003700">
    <property type="term" value="F:DNA-binding transcription factor activity"/>
    <property type="evidence" value="ECO:0007669"/>
    <property type="project" value="InterPro"/>
</dbReference>
<dbReference type="InterPro" id="IPR000835">
    <property type="entry name" value="HTH_MarR-typ"/>
</dbReference>
<gene>
    <name evidence="6" type="ORF">BJF91_23085</name>
    <name evidence="5" type="ORF">GGQ71_001272</name>
</gene>
<feature type="domain" description="HTH marR-type" evidence="4">
    <location>
        <begin position="4"/>
        <end position="136"/>
    </location>
</feature>
<evidence type="ECO:0000313" key="5">
    <source>
        <dbReference type="EMBL" id="MBB4007009.1"/>
    </source>
</evidence>
<dbReference type="AlphaFoldDB" id="A0A1Q9AAD9"/>
<dbReference type="InterPro" id="IPR036390">
    <property type="entry name" value="WH_DNA-bd_sf"/>
</dbReference>
<name>A0A1Q9AAD9_9HYPH</name>
<evidence type="ECO:0000256" key="3">
    <source>
        <dbReference type="ARBA" id="ARBA00023163"/>
    </source>
</evidence>
<dbReference type="STRING" id="887144.BJF91_23085"/>
<dbReference type="Gene3D" id="1.10.10.10">
    <property type="entry name" value="Winged helix-like DNA-binding domain superfamily/Winged helix DNA-binding domain"/>
    <property type="match status" value="1"/>
</dbReference>
<organism evidence="6 7">
    <name type="scientific">Allorhizobium taibaishanense</name>
    <dbReference type="NCBI Taxonomy" id="887144"/>
    <lineage>
        <taxon>Bacteria</taxon>
        <taxon>Pseudomonadati</taxon>
        <taxon>Pseudomonadota</taxon>
        <taxon>Alphaproteobacteria</taxon>
        <taxon>Hyphomicrobiales</taxon>
        <taxon>Rhizobiaceae</taxon>
        <taxon>Rhizobium/Agrobacterium group</taxon>
        <taxon>Allorhizobium</taxon>
    </lineage>
</organism>
<dbReference type="PROSITE" id="PS50995">
    <property type="entry name" value="HTH_MARR_2"/>
    <property type="match status" value="1"/>
</dbReference>
<evidence type="ECO:0000256" key="1">
    <source>
        <dbReference type="ARBA" id="ARBA00023015"/>
    </source>
</evidence>
<dbReference type="InterPro" id="IPR036388">
    <property type="entry name" value="WH-like_DNA-bd_sf"/>
</dbReference>
<dbReference type="Pfam" id="PF01047">
    <property type="entry name" value="MarR"/>
    <property type="match status" value="1"/>
</dbReference>
<dbReference type="Proteomes" id="UP000185598">
    <property type="component" value="Unassembled WGS sequence"/>
</dbReference>
<evidence type="ECO:0000313" key="6">
    <source>
        <dbReference type="EMBL" id="OLP51825.1"/>
    </source>
</evidence>
<dbReference type="Proteomes" id="UP000544107">
    <property type="component" value="Unassembled WGS sequence"/>
</dbReference>
<dbReference type="EMBL" id="JACIED010000002">
    <property type="protein sequence ID" value="MBB4007009.1"/>
    <property type="molecule type" value="Genomic_DNA"/>
</dbReference>
<evidence type="ECO:0000313" key="8">
    <source>
        <dbReference type="Proteomes" id="UP000544107"/>
    </source>
</evidence>
<dbReference type="RefSeq" id="WP_075612954.1">
    <property type="nucleotide sequence ID" value="NZ_JACIED010000002.1"/>
</dbReference>
<dbReference type="GO" id="GO:0003677">
    <property type="term" value="F:DNA binding"/>
    <property type="evidence" value="ECO:0007669"/>
    <property type="project" value="UniProtKB-KW"/>
</dbReference>
<keyword evidence="1" id="KW-0805">Transcription regulation</keyword>
<keyword evidence="3" id="KW-0804">Transcription</keyword>
<keyword evidence="7" id="KW-1185">Reference proteome</keyword>
<reference evidence="5 8" key="2">
    <citation type="submission" date="2020-08" db="EMBL/GenBank/DDBJ databases">
        <title>Genomic Encyclopedia of Type Strains, Phase IV (KMG-IV): sequencing the most valuable type-strain genomes for metagenomic binning, comparative biology and taxonomic classification.</title>
        <authorList>
            <person name="Goeker M."/>
        </authorList>
    </citation>
    <scope>NUCLEOTIDE SEQUENCE [LARGE SCALE GENOMIC DNA]</scope>
    <source>
        <strain evidence="5 8">DSM 100021</strain>
    </source>
</reference>